<protein>
    <submittedName>
        <fullName evidence="1">Uncharacterized protein</fullName>
    </submittedName>
</protein>
<proteinExistence type="predicted"/>
<gene>
    <name evidence="1" type="ORF">EV665_14313</name>
</gene>
<organism evidence="1 2">
    <name type="scientific">Shinella granuli</name>
    <dbReference type="NCBI Taxonomy" id="323621"/>
    <lineage>
        <taxon>Bacteria</taxon>
        <taxon>Pseudomonadati</taxon>
        <taxon>Pseudomonadota</taxon>
        <taxon>Alphaproteobacteria</taxon>
        <taxon>Hyphomicrobiales</taxon>
        <taxon>Rhizobiaceae</taxon>
        <taxon>Shinella</taxon>
    </lineage>
</organism>
<name>A0A4V2RFK7_SHIGR</name>
<dbReference type="AlphaFoldDB" id="A0A4V2RFK7"/>
<evidence type="ECO:0000313" key="1">
    <source>
        <dbReference type="EMBL" id="TCN32970.1"/>
    </source>
</evidence>
<dbReference type="Proteomes" id="UP000295351">
    <property type="component" value="Unassembled WGS sequence"/>
</dbReference>
<accession>A0A4V2RFK7</accession>
<evidence type="ECO:0000313" key="2">
    <source>
        <dbReference type="Proteomes" id="UP000295351"/>
    </source>
</evidence>
<sequence>MTAITAEHLSVSTSNHLMIDGQWTGYRVLQRKNRTIVYKGDVSHGVEPIGLDLPCAQYSMSFDGMTKAGTPGRIQFYTDVKAAIEKEKASA</sequence>
<dbReference type="RefSeq" id="WP_133036989.1">
    <property type="nucleotide sequence ID" value="NZ_BAABEI010000012.1"/>
</dbReference>
<reference evidence="1 2" key="1">
    <citation type="submission" date="2019-03" db="EMBL/GenBank/DDBJ databases">
        <title>Genomic Encyclopedia of Type Strains, Phase IV (KMG-IV): sequencing the most valuable type-strain genomes for metagenomic binning, comparative biology and taxonomic classification.</title>
        <authorList>
            <person name="Goeker M."/>
        </authorList>
    </citation>
    <scope>NUCLEOTIDE SEQUENCE [LARGE SCALE GENOMIC DNA]</scope>
    <source>
        <strain evidence="1 2">DSM 18401</strain>
    </source>
</reference>
<comment type="caution">
    <text evidence="1">The sequence shown here is derived from an EMBL/GenBank/DDBJ whole genome shotgun (WGS) entry which is preliminary data.</text>
</comment>
<dbReference type="EMBL" id="SLVX01000043">
    <property type="protein sequence ID" value="TCN32970.1"/>
    <property type="molecule type" value="Genomic_DNA"/>
</dbReference>
<keyword evidence="2" id="KW-1185">Reference proteome</keyword>